<dbReference type="PANTHER" id="PTHR31389:SF4">
    <property type="entry name" value="LD39211P"/>
    <property type="match status" value="1"/>
</dbReference>
<reference evidence="2 3" key="1">
    <citation type="submission" date="2018-04" db="EMBL/GenBank/DDBJ databases">
        <title>The genome of golden apple snail Pomacea canaliculata provides insight into stress tolerance and invasive adaptation.</title>
        <authorList>
            <person name="Liu C."/>
            <person name="Liu B."/>
            <person name="Ren Y."/>
            <person name="Zhang Y."/>
            <person name="Wang H."/>
            <person name="Li S."/>
            <person name="Jiang F."/>
            <person name="Yin L."/>
            <person name="Zhang G."/>
            <person name="Qian W."/>
            <person name="Fan W."/>
        </authorList>
    </citation>
    <scope>NUCLEOTIDE SEQUENCE [LARGE SCALE GENOMIC DNA]</scope>
    <source>
        <strain evidence="2">SZHN2017</strain>
        <tissue evidence="2">Muscle</tissue>
    </source>
</reference>
<dbReference type="AlphaFoldDB" id="A0A2T7NNU2"/>
<gene>
    <name evidence="2" type="ORF">C0Q70_16099</name>
</gene>
<proteinExistence type="predicted"/>
<sequence>MDQNNRLTHEWRYSSCSVCIVAARKTTGKHSTTHSSTSSFKITTTPTTRLLTSTSTTRLPKKTTTATATAANVNKNRQLRPVTSSSVHTTATKPNSTRLFKMDDKLLQEYLQRLSGIKPRGRNYRNISCPLTLEDKLKNGNPCFDENCSSTFPVPAERLRMMLQSHDILSAQFAEVIDSLANESQRADFIFLTAASSNHYGETQATIKGLQEIIFPMLHKHFPGNTTRLVYFDLGLRKLQTDLLRKYGKCDVIAFPFDKLPPNFRKLSTCSWKPLLLKAYLKYSRLTVWMDSSTRIIEKSSLAFLSVVQRALADGMVISRTQNMLARHVAQPISDDEEEDEEEEKEDEDEEEKDDDDEFVNEDDVDDNKSVVFFF</sequence>
<dbReference type="Proteomes" id="UP000245119">
    <property type="component" value="Linkage Group LG10"/>
</dbReference>
<organism evidence="2 3">
    <name type="scientific">Pomacea canaliculata</name>
    <name type="common">Golden apple snail</name>
    <dbReference type="NCBI Taxonomy" id="400727"/>
    <lineage>
        <taxon>Eukaryota</taxon>
        <taxon>Metazoa</taxon>
        <taxon>Spiralia</taxon>
        <taxon>Lophotrochozoa</taxon>
        <taxon>Mollusca</taxon>
        <taxon>Gastropoda</taxon>
        <taxon>Caenogastropoda</taxon>
        <taxon>Architaenioglossa</taxon>
        <taxon>Ampullarioidea</taxon>
        <taxon>Ampullariidae</taxon>
        <taxon>Pomacea</taxon>
    </lineage>
</organism>
<keyword evidence="3" id="KW-1185">Reference proteome</keyword>
<comment type="caution">
    <text evidence="2">The sequence shown here is derived from an EMBL/GenBank/DDBJ whole genome shotgun (WGS) entry which is preliminary data.</text>
</comment>
<accession>A0A2T7NNU2</accession>
<evidence type="ECO:0000313" key="2">
    <source>
        <dbReference type="EMBL" id="PVD22841.1"/>
    </source>
</evidence>
<feature type="compositionally biased region" description="Acidic residues" evidence="1">
    <location>
        <begin position="334"/>
        <end position="366"/>
    </location>
</feature>
<dbReference type="InterPro" id="IPR012444">
    <property type="entry name" value="DUF1647"/>
</dbReference>
<feature type="region of interest" description="Disordered" evidence="1">
    <location>
        <begin position="329"/>
        <end position="375"/>
    </location>
</feature>
<evidence type="ECO:0000256" key="1">
    <source>
        <dbReference type="SAM" id="MobiDB-lite"/>
    </source>
</evidence>
<dbReference type="Pfam" id="PF07801">
    <property type="entry name" value="DUF1647"/>
    <property type="match status" value="1"/>
</dbReference>
<protein>
    <submittedName>
        <fullName evidence="2">Uncharacterized protein</fullName>
    </submittedName>
</protein>
<dbReference type="PANTHER" id="PTHR31389">
    <property type="entry name" value="LD39211P"/>
    <property type="match status" value="1"/>
</dbReference>
<dbReference type="OrthoDB" id="5954868at2759"/>
<dbReference type="EMBL" id="PZQS01000010">
    <property type="protein sequence ID" value="PVD22841.1"/>
    <property type="molecule type" value="Genomic_DNA"/>
</dbReference>
<evidence type="ECO:0000313" key="3">
    <source>
        <dbReference type="Proteomes" id="UP000245119"/>
    </source>
</evidence>
<name>A0A2T7NNU2_POMCA</name>